<dbReference type="GO" id="GO:0008757">
    <property type="term" value="F:S-adenosylmethionine-dependent methyltransferase activity"/>
    <property type="evidence" value="ECO:0007669"/>
    <property type="project" value="InterPro"/>
</dbReference>
<dbReference type="SUPFAM" id="SSF53335">
    <property type="entry name" value="S-adenosyl-L-methionine-dependent methyltransferases"/>
    <property type="match status" value="1"/>
</dbReference>
<dbReference type="CDD" id="cd02440">
    <property type="entry name" value="AdoMet_MTases"/>
    <property type="match status" value="1"/>
</dbReference>
<evidence type="ECO:0000259" key="1">
    <source>
        <dbReference type="Pfam" id="PF08241"/>
    </source>
</evidence>
<dbReference type="Pfam" id="PF08241">
    <property type="entry name" value="Methyltransf_11"/>
    <property type="match status" value="1"/>
</dbReference>
<protein>
    <submittedName>
        <fullName evidence="2">Methyltransferase domain-containing protein</fullName>
    </submittedName>
</protein>
<reference evidence="2 3" key="1">
    <citation type="submission" date="2016-10" db="EMBL/GenBank/DDBJ databases">
        <authorList>
            <person name="Varghese N."/>
            <person name="Submissions S."/>
        </authorList>
    </citation>
    <scope>NUCLEOTIDE SEQUENCE [LARGE SCALE GENOMIC DNA]</scope>
    <source>
        <strain evidence="2 3">IBRC-M10081</strain>
    </source>
</reference>
<dbReference type="PANTHER" id="PTHR43861">
    <property type="entry name" value="TRANS-ACONITATE 2-METHYLTRANSFERASE-RELATED"/>
    <property type="match status" value="1"/>
</dbReference>
<keyword evidence="2" id="KW-0808">Transferase</keyword>
<evidence type="ECO:0000313" key="3">
    <source>
        <dbReference type="Proteomes" id="UP000243605"/>
    </source>
</evidence>
<dbReference type="PANTHER" id="PTHR43861:SF1">
    <property type="entry name" value="TRANS-ACONITATE 2-METHYLTRANSFERASE"/>
    <property type="match status" value="1"/>
</dbReference>
<accession>A0A662Z888</accession>
<dbReference type="EMBL" id="FOIT01000005">
    <property type="protein sequence ID" value="SEW12106.1"/>
    <property type="molecule type" value="Genomic_DNA"/>
</dbReference>
<dbReference type="InterPro" id="IPR029063">
    <property type="entry name" value="SAM-dependent_MTases_sf"/>
</dbReference>
<dbReference type="Gene3D" id="3.40.50.150">
    <property type="entry name" value="Vaccinia Virus protein VP39"/>
    <property type="match status" value="1"/>
</dbReference>
<dbReference type="Proteomes" id="UP000243605">
    <property type="component" value="Unassembled WGS sequence"/>
</dbReference>
<organism evidence="2 3">
    <name type="scientific">Aliicoccus persicus</name>
    <dbReference type="NCBI Taxonomy" id="930138"/>
    <lineage>
        <taxon>Bacteria</taxon>
        <taxon>Bacillati</taxon>
        <taxon>Bacillota</taxon>
        <taxon>Bacilli</taxon>
        <taxon>Bacillales</taxon>
        <taxon>Staphylococcaceae</taxon>
        <taxon>Aliicoccus</taxon>
    </lineage>
</organism>
<dbReference type="AlphaFoldDB" id="A0A662Z888"/>
<dbReference type="GO" id="GO:0032259">
    <property type="term" value="P:methylation"/>
    <property type="evidence" value="ECO:0007669"/>
    <property type="project" value="UniProtKB-KW"/>
</dbReference>
<keyword evidence="3" id="KW-1185">Reference proteome</keyword>
<evidence type="ECO:0000313" key="2">
    <source>
        <dbReference type="EMBL" id="SEW12106.1"/>
    </source>
</evidence>
<gene>
    <name evidence="2" type="ORF">SAMN05192557_1724</name>
</gene>
<dbReference type="OrthoDB" id="9791837at2"/>
<proteinExistence type="predicted"/>
<sequence length="260" mass="30209">MKENKYNEETFFYKYGQMKRSKEGLSGAGEWEALQRLLPDFKNKQVLDLGCGYGWHSIYAAGNGAKFVIGVDLSEKMIEIAREKTKYENVKYQVGAMEDVDFPDETFDVVMSSLAFHYVEDFSSLVENVFRMLKSNGVFVFTVEHPIFTAEGSQDWVYNDAGEIEHFPVDNYFKEGLRSTQFLEESVTKYHRTMTTYINSLIEAGFTIDRVVEPTPPDHMMDIPGMKDELRRPMMLIISASKKKVTIKWIYRRENRSTRQ</sequence>
<dbReference type="RefSeq" id="WP_091475840.1">
    <property type="nucleotide sequence ID" value="NZ_FOIT01000005.1"/>
</dbReference>
<feature type="domain" description="Methyltransferase type 11" evidence="1">
    <location>
        <begin position="47"/>
        <end position="141"/>
    </location>
</feature>
<keyword evidence="2" id="KW-0489">Methyltransferase</keyword>
<name>A0A662Z888_9STAP</name>
<dbReference type="InterPro" id="IPR013216">
    <property type="entry name" value="Methyltransf_11"/>
</dbReference>